<accession>A0A2S9QLV6</accession>
<sequence>MSTETTKPAQGANGERPQPAETQAPVSRGPRTSPIVWGALILAFCGYAAQRAFGGGELDTAWWITATVIGLGLLLLAVGGAVLLRNRR</sequence>
<feature type="transmembrane region" description="Helical" evidence="2">
    <location>
        <begin position="60"/>
        <end position="84"/>
    </location>
</feature>
<feature type="region of interest" description="Disordered" evidence="1">
    <location>
        <begin position="1"/>
        <end position="31"/>
    </location>
</feature>
<keyword evidence="2" id="KW-0472">Membrane</keyword>
<dbReference type="OrthoDB" id="4991577at2"/>
<keyword evidence="2" id="KW-0812">Transmembrane</keyword>
<dbReference type="RefSeq" id="WP_105805913.1">
    <property type="nucleotide sequence ID" value="NZ_MWZD01000018.1"/>
</dbReference>
<protein>
    <submittedName>
        <fullName evidence="3">Uncharacterized protein</fullName>
    </submittedName>
</protein>
<dbReference type="AlphaFoldDB" id="A0A2S9QLV6"/>
<reference evidence="3 4" key="1">
    <citation type="journal article" date="2017" name="New Microbes New Infect">
        <title>Genome sequence of 'Leucobacter massiliensis' sp. nov. isolated from human pharynx after travel to the 2014 Hajj.</title>
        <authorList>
            <person name="Leangapichart T."/>
            <person name="Gautret P."/>
            <person name="Nguyen T.T."/>
            <person name="Armstrong N."/>
            <person name="Rolain J.M."/>
        </authorList>
    </citation>
    <scope>NUCLEOTIDE SEQUENCE [LARGE SCALE GENOMIC DNA]</scope>
    <source>
        <strain evidence="3 4">122RC15</strain>
    </source>
</reference>
<evidence type="ECO:0000256" key="1">
    <source>
        <dbReference type="SAM" id="MobiDB-lite"/>
    </source>
</evidence>
<evidence type="ECO:0000256" key="2">
    <source>
        <dbReference type="SAM" id="Phobius"/>
    </source>
</evidence>
<dbReference type="Proteomes" id="UP000238650">
    <property type="component" value="Unassembled WGS sequence"/>
</dbReference>
<dbReference type="EMBL" id="MWZD01000018">
    <property type="protein sequence ID" value="PRI10561.1"/>
    <property type="molecule type" value="Genomic_DNA"/>
</dbReference>
<comment type="caution">
    <text evidence="3">The sequence shown here is derived from an EMBL/GenBank/DDBJ whole genome shotgun (WGS) entry which is preliminary data.</text>
</comment>
<keyword evidence="4" id="KW-1185">Reference proteome</keyword>
<gene>
    <name evidence="3" type="ORF">B4915_11215</name>
</gene>
<organism evidence="3 4">
    <name type="scientific">Leucobacter massiliensis</name>
    <dbReference type="NCBI Taxonomy" id="1686285"/>
    <lineage>
        <taxon>Bacteria</taxon>
        <taxon>Bacillati</taxon>
        <taxon>Actinomycetota</taxon>
        <taxon>Actinomycetes</taxon>
        <taxon>Micrococcales</taxon>
        <taxon>Microbacteriaceae</taxon>
        <taxon>Leucobacter</taxon>
    </lineage>
</organism>
<name>A0A2S9QLV6_9MICO</name>
<feature type="transmembrane region" description="Helical" evidence="2">
    <location>
        <begin position="35"/>
        <end position="54"/>
    </location>
</feature>
<evidence type="ECO:0000313" key="3">
    <source>
        <dbReference type="EMBL" id="PRI10561.1"/>
    </source>
</evidence>
<proteinExistence type="predicted"/>
<keyword evidence="2" id="KW-1133">Transmembrane helix</keyword>
<evidence type="ECO:0000313" key="4">
    <source>
        <dbReference type="Proteomes" id="UP000238650"/>
    </source>
</evidence>